<sequence>MAGHVSPVLMRITSATASNCVITPMEAVAPNATYSLQFEGPSLKCEEAPGTILNFIRTTGKALKTEIITTPDGDVLFFAVTATPEYKAGDYYNVQYMGSDDYYGDGKDFDMSSWNFSGIAESCFGGPGSCPYNPQPSVTPASFTLLVQTPNETLACSPQDTTYDVSFRSAADIQIIIQPYNFTWRKPAKLTVYHIPTQASFVDTDRNDRTAYGMIAQALANLIGRGHWSTEDESN</sequence>
<dbReference type="Proteomes" id="UP000030701">
    <property type="component" value="Unassembled WGS sequence"/>
</dbReference>
<accession>X0LG49</accession>
<reference evidence="1" key="2">
    <citation type="submission" date="2012-05" db="EMBL/GenBank/DDBJ databases">
        <title>The Genome Annotation of Fusarium oxysporum Cotton.</title>
        <authorList>
            <consortium name="The Broad Institute Genomics Platform"/>
            <person name="Ma L.-J."/>
            <person name="Corby-Kistler H."/>
            <person name="Broz K."/>
            <person name="Gale L.R."/>
            <person name="Jonkers W."/>
            <person name="O'Donnell K."/>
            <person name="Ploetz R."/>
            <person name="Steinberg C."/>
            <person name="Schwartz D.C."/>
            <person name="VanEtten H."/>
            <person name="Zhou S."/>
            <person name="Young S.K."/>
            <person name="Zeng Q."/>
            <person name="Gargeya S."/>
            <person name="Fitzgerald M."/>
            <person name="Abouelleil A."/>
            <person name="Alvarado L."/>
            <person name="Chapman S.B."/>
            <person name="Gainer-Dewar J."/>
            <person name="Goldberg J."/>
            <person name="Griggs A."/>
            <person name="Gujja S."/>
            <person name="Hansen M."/>
            <person name="Howarth C."/>
            <person name="Imamovic A."/>
            <person name="Ireland A."/>
            <person name="Larimer J."/>
            <person name="McCowan C."/>
            <person name="Murphy C."/>
            <person name="Pearson M."/>
            <person name="Poon T.W."/>
            <person name="Priest M."/>
            <person name="Roberts A."/>
            <person name="Saif S."/>
            <person name="Shea T."/>
            <person name="Sykes S."/>
            <person name="Wortman J."/>
            <person name="Nusbaum C."/>
            <person name="Birren B."/>
        </authorList>
    </citation>
    <scope>NUCLEOTIDE SEQUENCE</scope>
    <source>
        <strain evidence="1">25433</strain>
    </source>
</reference>
<dbReference type="EMBL" id="JH657957">
    <property type="protein sequence ID" value="EXM20016.1"/>
    <property type="molecule type" value="Genomic_DNA"/>
</dbReference>
<reference evidence="1" key="1">
    <citation type="submission" date="2011-11" db="EMBL/GenBank/DDBJ databases">
        <title>The Genome Sequence of Fusarium oxysporum Cotton.</title>
        <authorList>
            <consortium name="The Broad Institute Genome Sequencing Platform"/>
            <person name="Ma L.-J."/>
            <person name="Gale L.R."/>
            <person name="Schwartz D.C."/>
            <person name="Zhou S."/>
            <person name="Corby-Kistler H."/>
            <person name="Young S.K."/>
            <person name="Zeng Q."/>
            <person name="Gargeya S."/>
            <person name="Fitzgerald M."/>
            <person name="Haas B."/>
            <person name="Abouelleil A."/>
            <person name="Alvarado L."/>
            <person name="Arachchi H.M."/>
            <person name="Berlin A."/>
            <person name="Brown A."/>
            <person name="Chapman S.B."/>
            <person name="Chen Z."/>
            <person name="Dunbar C."/>
            <person name="Freedman E."/>
            <person name="Gearin G."/>
            <person name="Goldberg J."/>
            <person name="Griggs A."/>
            <person name="Gujja S."/>
            <person name="Heiman D."/>
            <person name="Howarth C."/>
            <person name="Larson L."/>
            <person name="Lui A."/>
            <person name="MacDonald P.J.P."/>
            <person name="Montmayeur A."/>
            <person name="Murphy C."/>
            <person name="Neiman D."/>
            <person name="Pearson M."/>
            <person name="Priest M."/>
            <person name="Roberts A."/>
            <person name="Saif S."/>
            <person name="Shea T."/>
            <person name="Shenoy N."/>
            <person name="Sisk P."/>
            <person name="Stolte C."/>
            <person name="Sykes S."/>
            <person name="Wortman J."/>
            <person name="Nusbaum C."/>
            <person name="Birren B."/>
        </authorList>
    </citation>
    <scope>NUCLEOTIDE SEQUENCE [LARGE SCALE GENOMIC DNA]</scope>
    <source>
        <strain evidence="1">25433</strain>
    </source>
</reference>
<dbReference type="AlphaFoldDB" id="X0LG49"/>
<gene>
    <name evidence="1" type="ORF">FOTG_12042</name>
</gene>
<evidence type="ECO:0000313" key="1">
    <source>
        <dbReference type="EMBL" id="EXM20016.1"/>
    </source>
</evidence>
<protein>
    <submittedName>
        <fullName evidence="1">Uncharacterized protein</fullName>
    </submittedName>
</protein>
<name>X0LG49_FUSOX</name>
<dbReference type="OrthoDB" id="5039032at2759"/>
<proteinExistence type="predicted"/>
<dbReference type="HOGENOM" id="CLU_1180275_0_0_1"/>
<organism evidence="1">
    <name type="scientific">Fusarium oxysporum f. sp. vasinfectum 25433</name>
    <dbReference type="NCBI Taxonomy" id="1089449"/>
    <lineage>
        <taxon>Eukaryota</taxon>
        <taxon>Fungi</taxon>
        <taxon>Dikarya</taxon>
        <taxon>Ascomycota</taxon>
        <taxon>Pezizomycotina</taxon>
        <taxon>Sordariomycetes</taxon>
        <taxon>Hypocreomycetidae</taxon>
        <taxon>Hypocreales</taxon>
        <taxon>Nectriaceae</taxon>
        <taxon>Fusarium</taxon>
        <taxon>Fusarium oxysporum species complex</taxon>
    </lineage>
</organism>